<name>A0A4S4LER1_9AGAM</name>
<comment type="caution">
    <text evidence="2">The sequence shown here is derived from an EMBL/GenBank/DDBJ whole genome shotgun (WGS) entry which is preliminary data.</text>
</comment>
<dbReference type="EMBL" id="SGPL01000576">
    <property type="protein sequence ID" value="THH10372.1"/>
    <property type="molecule type" value="Genomic_DNA"/>
</dbReference>
<feature type="region of interest" description="Disordered" evidence="1">
    <location>
        <begin position="12"/>
        <end position="31"/>
    </location>
</feature>
<dbReference type="Proteomes" id="UP000310158">
    <property type="component" value="Unassembled WGS sequence"/>
</dbReference>
<accession>A0A4S4LER1</accession>
<reference evidence="2 3" key="1">
    <citation type="submission" date="2019-02" db="EMBL/GenBank/DDBJ databases">
        <title>Genome sequencing of the rare red list fungi Bondarzewia mesenterica.</title>
        <authorList>
            <person name="Buettner E."/>
            <person name="Kellner H."/>
        </authorList>
    </citation>
    <scope>NUCLEOTIDE SEQUENCE [LARGE SCALE GENOMIC DNA]</scope>
    <source>
        <strain evidence="2 3">DSM 108281</strain>
    </source>
</reference>
<dbReference type="AlphaFoldDB" id="A0A4S4LER1"/>
<keyword evidence="3" id="KW-1185">Reference proteome</keyword>
<gene>
    <name evidence="2" type="ORF">EW146_g8391</name>
</gene>
<sequence length="129" mass="13828">MSCQLHVAIEDGMARGRTAPGAPSADREAVPTGAEHHHVGVAGGLLESPELMENGVNLVYDRTQVFVGQVTFPILRQERVPGDTGHDGVGLSVKANAIYQTRDGKGEPTRVEHSGQRGLRWTLMTKCVS</sequence>
<organism evidence="2 3">
    <name type="scientific">Bondarzewia mesenterica</name>
    <dbReference type="NCBI Taxonomy" id="1095465"/>
    <lineage>
        <taxon>Eukaryota</taxon>
        <taxon>Fungi</taxon>
        <taxon>Dikarya</taxon>
        <taxon>Basidiomycota</taxon>
        <taxon>Agaricomycotina</taxon>
        <taxon>Agaricomycetes</taxon>
        <taxon>Russulales</taxon>
        <taxon>Bondarzewiaceae</taxon>
        <taxon>Bondarzewia</taxon>
    </lineage>
</organism>
<evidence type="ECO:0000256" key="1">
    <source>
        <dbReference type="SAM" id="MobiDB-lite"/>
    </source>
</evidence>
<protein>
    <submittedName>
        <fullName evidence="2">Uncharacterized protein</fullName>
    </submittedName>
</protein>
<evidence type="ECO:0000313" key="2">
    <source>
        <dbReference type="EMBL" id="THH10372.1"/>
    </source>
</evidence>
<evidence type="ECO:0000313" key="3">
    <source>
        <dbReference type="Proteomes" id="UP000310158"/>
    </source>
</evidence>
<proteinExistence type="predicted"/>